<comment type="caution">
    <text evidence="2">The sequence shown here is derived from an EMBL/GenBank/DDBJ whole genome shotgun (WGS) entry which is preliminary data.</text>
</comment>
<name>A0ABX2KFI8_9PROT</name>
<evidence type="ECO:0000259" key="1">
    <source>
        <dbReference type="Pfam" id="PF00149"/>
    </source>
</evidence>
<dbReference type="InterPro" id="IPR029052">
    <property type="entry name" value="Metallo-depent_PP-like"/>
</dbReference>
<dbReference type="InterPro" id="IPR004843">
    <property type="entry name" value="Calcineurin-like_PHP"/>
</dbReference>
<evidence type="ECO:0000313" key="2">
    <source>
        <dbReference type="EMBL" id="NUB01246.1"/>
    </source>
</evidence>
<feature type="domain" description="Calcineurin-like phosphoesterase" evidence="1">
    <location>
        <begin position="5"/>
        <end position="101"/>
    </location>
</feature>
<dbReference type="EMBL" id="WHOS01000023">
    <property type="protein sequence ID" value="NUB01246.1"/>
    <property type="molecule type" value="Genomic_DNA"/>
</dbReference>
<dbReference type="Proteomes" id="UP000605086">
    <property type="component" value="Unassembled WGS sequence"/>
</dbReference>
<dbReference type="SUPFAM" id="SSF56300">
    <property type="entry name" value="Metallo-dependent phosphatases"/>
    <property type="match status" value="1"/>
</dbReference>
<organism evidence="2 3">
    <name type="scientific">Azospirillum melinis</name>
    <dbReference type="NCBI Taxonomy" id="328839"/>
    <lineage>
        <taxon>Bacteria</taxon>
        <taxon>Pseudomonadati</taxon>
        <taxon>Pseudomonadota</taxon>
        <taxon>Alphaproteobacteria</taxon>
        <taxon>Rhodospirillales</taxon>
        <taxon>Azospirillaceae</taxon>
        <taxon>Azospirillum</taxon>
    </lineage>
</organism>
<dbReference type="Gene3D" id="3.60.21.10">
    <property type="match status" value="1"/>
</dbReference>
<reference evidence="2 3" key="1">
    <citation type="submission" date="2019-10" db="EMBL/GenBank/DDBJ databases">
        <title>Genome sequence of Azospirillum melinis.</title>
        <authorList>
            <person name="Ambrosini A."/>
            <person name="Sant'Anna F.H."/>
            <person name="Cassan F.D."/>
            <person name="Souza E.M."/>
            <person name="Passaglia L.M.P."/>
        </authorList>
    </citation>
    <scope>NUCLEOTIDE SEQUENCE [LARGE SCALE GENOMIC DNA]</scope>
    <source>
        <strain evidence="2 3">TMCY0552</strain>
    </source>
</reference>
<protein>
    <submittedName>
        <fullName evidence="2">Phosphoesterase</fullName>
    </submittedName>
</protein>
<sequence>MPQTYFTADTHFGHTNVIRFCNRPFADAEEMDEAMIANWNAVVGPKDDVFHLGDFAVRCDPKKMVNIFRRLNGRKHLIIGNHDSGATIALAWSSQPAHYREISVEKQRIILLHYGMRVWNGMRYGALQLFGHSHGRLPCCRASLDVGVDSWGYTPVTLAAARERLALFEPANLEVDPAGPGGALGVPLPRPPVEHPSEEWLLELHEAWSGLCSGQLGSEDAVRQVGLTSVEELAAAAERAGLPSWDRFDSIHDEARGR</sequence>
<evidence type="ECO:0000313" key="3">
    <source>
        <dbReference type="Proteomes" id="UP000605086"/>
    </source>
</evidence>
<accession>A0ABX2KFI8</accession>
<proteinExistence type="predicted"/>
<dbReference type="RefSeq" id="WP_174472326.1">
    <property type="nucleotide sequence ID" value="NZ_JAGINN010000023.1"/>
</dbReference>
<dbReference type="Pfam" id="PF00149">
    <property type="entry name" value="Metallophos"/>
    <property type="match status" value="1"/>
</dbReference>
<keyword evidence="3" id="KW-1185">Reference proteome</keyword>
<gene>
    <name evidence="2" type="ORF">GBZ48_18430</name>
</gene>